<dbReference type="AlphaFoldDB" id="A0AAD6URK3"/>
<dbReference type="Proteomes" id="UP001219525">
    <property type="component" value="Unassembled WGS sequence"/>
</dbReference>
<evidence type="ECO:0000256" key="1">
    <source>
        <dbReference type="SAM" id="MobiDB-lite"/>
    </source>
</evidence>
<keyword evidence="3" id="KW-1185">Reference proteome</keyword>
<reference evidence="2" key="1">
    <citation type="submission" date="2023-03" db="EMBL/GenBank/DDBJ databases">
        <title>Massive genome expansion in bonnet fungi (Mycena s.s.) driven by repeated elements and novel gene families across ecological guilds.</title>
        <authorList>
            <consortium name="Lawrence Berkeley National Laboratory"/>
            <person name="Harder C.B."/>
            <person name="Miyauchi S."/>
            <person name="Viragh M."/>
            <person name="Kuo A."/>
            <person name="Thoen E."/>
            <person name="Andreopoulos B."/>
            <person name="Lu D."/>
            <person name="Skrede I."/>
            <person name="Drula E."/>
            <person name="Henrissat B."/>
            <person name="Morin E."/>
            <person name="Kohler A."/>
            <person name="Barry K."/>
            <person name="LaButti K."/>
            <person name="Morin E."/>
            <person name="Salamov A."/>
            <person name="Lipzen A."/>
            <person name="Mereny Z."/>
            <person name="Hegedus B."/>
            <person name="Baldrian P."/>
            <person name="Stursova M."/>
            <person name="Weitz H."/>
            <person name="Taylor A."/>
            <person name="Grigoriev I.V."/>
            <person name="Nagy L.G."/>
            <person name="Martin F."/>
            <person name="Kauserud H."/>
        </authorList>
    </citation>
    <scope>NUCLEOTIDE SEQUENCE</scope>
    <source>
        <strain evidence="2">9144</strain>
    </source>
</reference>
<organism evidence="2 3">
    <name type="scientific">Mycena pura</name>
    <dbReference type="NCBI Taxonomy" id="153505"/>
    <lineage>
        <taxon>Eukaryota</taxon>
        <taxon>Fungi</taxon>
        <taxon>Dikarya</taxon>
        <taxon>Basidiomycota</taxon>
        <taxon>Agaricomycotina</taxon>
        <taxon>Agaricomycetes</taxon>
        <taxon>Agaricomycetidae</taxon>
        <taxon>Agaricales</taxon>
        <taxon>Marasmiineae</taxon>
        <taxon>Mycenaceae</taxon>
        <taxon>Mycena</taxon>
    </lineage>
</organism>
<dbReference type="EMBL" id="JARJCW010000134">
    <property type="protein sequence ID" value="KAJ7191333.1"/>
    <property type="molecule type" value="Genomic_DNA"/>
</dbReference>
<gene>
    <name evidence="2" type="ORF">GGX14DRAFT_407271</name>
</gene>
<evidence type="ECO:0000313" key="2">
    <source>
        <dbReference type="EMBL" id="KAJ7191333.1"/>
    </source>
</evidence>
<sequence length="212" mass="23048">MFIIIIPSLSGSRAIQNFCETVMQNLMPPIWRGESPISYYRTIKSSITSPLAHPLFLSKIRVAEAEQRALGIPELKITHWLALATTCAISWSAFRHSGTVHRSEAHSRVDTPSKHGKENQDPRNAGSGSPQYKKAAARDAYLSANSWQRTTITEIRLTVPCCNTAGWRWGDPAPQKGGAHVKSKSSKRGPGAMARIAAQQGACAGDNGIDTV</sequence>
<feature type="compositionally biased region" description="Basic and acidic residues" evidence="1">
    <location>
        <begin position="102"/>
        <end position="121"/>
    </location>
</feature>
<feature type="region of interest" description="Disordered" evidence="1">
    <location>
        <begin position="170"/>
        <end position="191"/>
    </location>
</feature>
<protein>
    <submittedName>
        <fullName evidence="2">Uncharacterized protein</fullName>
    </submittedName>
</protein>
<comment type="caution">
    <text evidence="2">The sequence shown here is derived from an EMBL/GenBank/DDBJ whole genome shotgun (WGS) entry which is preliminary data.</text>
</comment>
<feature type="region of interest" description="Disordered" evidence="1">
    <location>
        <begin position="102"/>
        <end position="132"/>
    </location>
</feature>
<accession>A0AAD6URK3</accession>
<name>A0AAD6URK3_9AGAR</name>
<proteinExistence type="predicted"/>
<evidence type="ECO:0000313" key="3">
    <source>
        <dbReference type="Proteomes" id="UP001219525"/>
    </source>
</evidence>